<proteinExistence type="predicted"/>
<dbReference type="GO" id="GO:0016831">
    <property type="term" value="F:carboxy-lyase activity"/>
    <property type="evidence" value="ECO:0007669"/>
    <property type="project" value="InterPro"/>
</dbReference>
<dbReference type="OrthoDB" id="8673349at2"/>
<dbReference type="GO" id="GO:0019748">
    <property type="term" value="P:secondary metabolic process"/>
    <property type="evidence" value="ECO:0007669"/>
    <property type="project" value="TreeGrafter"/>
</dbReference>
<dbReference type="InterPro" id="IPR006680">
    <property type="entry name" value="Amidohydro-rel"/>
</dbReference>
<dbReference type="GO" id="GO:0005737">
    <property type="term" value="C:cytoplasm"/>
    <property type="evidence" value="ECO:0007669"/>
    <property type="project" value="TreeGrafter"/>
</dbReference>
<organism evidence="3 4">
    <name type="scientific">Nocardia aurantia</name>
    <dbReference type="NCBI Taxonomy" id="2585199"/>
    <lineage>
        <taxon>Bacteria</taxon>
        <taxon>Bacillati</taxon>
        <taxon>Actinomycetota</taxon>
        <taxon>Actinomycetes</taxon>
        <taxon>Mycobacteriales</taxon>
        <taxon>Nocardiaceae</taxon>
        <taxon>Nocardia</taxon>
    </lineage>
</organism>
<evidence type="ECO:0000256" key="1">
    <source>
        <dbReference type="ARBA" id="ARBA00023239"/>
    </source>
</evidence>
<feature type="domain" description="Amidohydrolase-related" evidence="2">
    <location>
        <begin position="141"/>
        <end position="398"/>
    </location>
</feature>
<accession>A0A7K0E194</accession>
<evidence type="ECO:0000313" key="3">
    <source>
        <dbReference type="EMBL" id="MQY31558.1"/>
    </source>
</evidence>
<dbReference type="GO" id="GO:0016787">
    <property type="term" value="F:hydrolase activity"/>
    <property type="evidence" value="ECO:0007669"/>
    <property type="project" value="InterPro"/>
</dbReference>
<dbReference type="EMBL" id="WEGI01000020">
    <property type="protein sequence ID" value="MQY31558.1"/>
    <property type="molecule type" value="Genomic_DNA"/>
</dbReference>
<evidence type="ECO:0000313" key="4">
    <source>
        <dbReference type="Proteomes" id="UP000431401"/>
    </source>
</evidence>
<dbReference type="PANTHER" id="PTHR21240:SF28">
    <property type="entry name" value="ISO-OROTATE DECARBOXYLASE (EUROFUNG)"/>
    <property type="match status" value="1"/>
</dbReference>
<gene>
    <name evidence="3" type="ORF">NRB56_71670</name>
</gene>
<dbReference type="Gene3D" id="3.20.20.140">
    <property type="entry name" value="Metal-dependent hydrolases"/>
    <property type="match status" value="1"/>
</dbReference>
<comment type="caution">
    <text evidence="3">The sequence shown here is derived from an EMBL/GenBank/DDBJ whole genome shotgun (WGS) entry which is preliminary data.</text>
</comment>
<dbReference type="PANTHER" id="PTHR21240">
    <property type="entry name" value="2-AMINO-3-CARBOXYLMUCONATE-6-SEMIALDEHYDE DECARBOXYLASE"/>
    <property type="match status" value="1"/>
</dbReference>
<sequence>MTDHDARPDYRPIDLDNHYYEPLDAFTRHLDKAFRRRGVRMVNDGKHYTAVIGDRVNRFIPNPTFDPIIVPGCLDLLFRGQVPDGVDRSALMRVEQLELRPEYRERDARVAVVEQQGLATAVMFPTFGCGVEQALREDIPATMASLHAFNRWLDEDWGFDRPDHRILAAPMISLADPAAAVAEVEDVLARGARLVHLRPAPVPGATGPRSLGHRAHDPVWARLAEAGVPVAFHLGDSGYLRVAAMWGGKDTFEPFGPGDPLDKILVDDRAIHDTMASLIVHGVFDRHPALRVASIENGSEWVHRLAKRLHKLANQTPRSFPNDPVEALREHVWVAPYYEEDLVRLAAAIGVERILFGSDWPHGEGLARPLSFVDELTAFGPNEIRKIMRDNAVEFLGLPVPAAAAANG</sequence>
<dbReference type="InterPro" id="IPR032466">
    <property type="entry name" value="Metal_Hydrolase"/>
</dbReference>
<dbReference type="RefSeq" id="WP_153348784.1">
    <property type="nucleotide sequence ID" value="NZ_WEGI01000020.1"/>
</dbReference>
<dbReference type="InterPro" id="IPR032465">
    <property type="entry name" value="ACMSD"/>
</dbReference>
<reference evidence="3 4" key="1">
    <citation type="submission" date="2019-10" db="EMBL/GenBank/DDBJ databases">
        <title>Nocardia macrotermitis sp. nov. and Nocardia aurantia sp. nov., isolated from the gut of fungus growing-termite Macrotermes natalensis.</title>
        <authorList>
            <person name="Benndorf R."/>
            <person name="Schwitalla J."/>
            <person name="Martin K."/>
            <person name="De Beer W."/>
            <person name="Kaster A.-K."/>
            <person name="Vollmers J."/>
            <person name="Poulsen M."/>
            <person name="Beemelmanns C."/>
        </authorList>
    </citation>
    <scope>NUCLEOTIDE SEQUENCE [LARGE SCALE GENOMIC DNA]</scope>
    <source>
        <strain evidence="3 4">RB56</strain>
    </source>
</reference>
<keyword evidence="1" id="KW-0456">Lyase</keyword>
<evidence type="ECO:0000259" key="2">
    <source>
        <dbReference type="Pfam" id="PF04909"/>
    </source>
</evidence>
<keyword evidence="4" id="KW-1185">Reference proteome</keyword>
<dbReference type="Proteomes" id="UP000431401">
    <property type="component" value="Unassembled WGS sequence"/>
</dbReference>
<dbReference type="Pfam" id="PF04909">
    <property type="entry name" value="Amidohydro_2"/>
    <property type="match status" value="1"/>
</dbReference>
<name>A0A7K0E194_9NOCA</name>
<protein>
    <recommendedName>
        <fullName evidence="2">Amidohydrolase-related domain-containing protein</fullName>
    </recommendedName>
</protein>
<dbReference type="AlphaFoldDB" id="A0A7K0E194"/>
<dbReference type="SUPFAM" id="SSF51556">
    <property type="entry name" value="Metallo-dependent hydrolases"/>
    <property type="match status" value="1"/>
</dbReference>